<evidence type="ECO:0000256" key="1">
    <source>
        <dbReference type="SAM" id="MobiDB-lite"/>
    </source>
</evidence>
<dbReference type="Proteomes" id="UP000479710">
    <property type="component" value="Unassembled WGS sequence"/>
</dbReference>
<dbReference type="PANTHER" id="PTHR35465:SF1">
    <property type="entry name" value="PHOSPHATIDYLINOSITOL-GLYCAN BIOSYNTHESIS CLASS X PROTEIN"/>
    <property type="match status" value="1"/>
</dbReference>
<dbReference type="EMBL" id="SPHZ02000006">
    <property type="protein sequence ID" value="KAF0912687.1"/>
    <property type="molecule type" value="Genomic_DNA"/>
</dbReference>
<keyword evidence="2" id="KW-0472">Membrane</keyword>
<reference evidence="3 4" key="1">
    <citation type="submission" date="2019-11" db="EMBL/GenBank/DDBJ databases">
        <title>Whole genome sequence of Oryza granulata.</title>
        <authorList>
            <person name="Li W."/>
        </authorList>
    </citation>
    <scope>NUCLEOTIDE SEQUENCE [LARGE SCALE GENOMIC DNA]</scope>
    <source>
        <strain evidence="4">cv. Menghai</strain>
        <tissue evidence="3">Leaf</tissue>
    </source>
</reference>
<gene>
    <name evidence="3" type="ORF">E2562_018939</name>
</gene>
<comment type="caution">
    <text evidence="3">The sequence shown here is derived from an EMBL/GenBank/DDBJ whole genome shotgun (WGS) entry which is preliminary data.</text>
</comment>
<evidence type="ECO:0000256" key="2">
    <source>
        <dbReference type="SAM" id="Phobius"/>
    </source>
</evidence>
<name>A0A6G1DJP2_9ORYZ</name>
<feature type="compositionally biased region" description="Basic and acidic residues" evidence="1">
    <location>
        <begin position="70"/>
        <end position="84"/>
    </location>
</feature>
<protein>
    <submittedName>
        <fullName evidence="3">Uncharacterized protein</fullName>
    </submittedName>
</protein>
<dbReference type="OrthoDB" id="3360032at2759"/>
<feature type="transmembrane region" description="Helical" evidence="2">
    <location>
        <begin position="252"/>
        <end position="274"/>
    </location>
</feature>
<proteinExistence type="predicted"/>
<keyword evidence="2" id="KW-0812">Transmembrane</keyword>
<evidence type="ECO:0000313" key="4">
    <source>
        <dbReference type="Proteomes" id="UP000479710"/>
    </source>
</evidence>
<keyword evidence="4" id="KW-1185">Reference proteome</keyword>
<organism evidence="3 4">
    <name type="scientific">Oryza meyeriana var. granulata</name>
    <dbReference type="NCBI Taxonomy" id="110450"/>
    <lineage>
        <taxon>Eukaryota</taxon>
        <taxon>Viridiplantae</taxon>
        <taxon>Streptophyta</taxon>
        <taxon>Embryophyta</taxon>
        <taxon>Tracheophyta</taxon>
        <taxon>Spermatophyta</taxon>
        <taxon>Magnoliopsida</taxon>
        <taxon>Liliopsida</taxon>
        <taxon>Poales</taxon>
        <taxon>Poaceae</taxon>
        <taxon>BOP clade</taxon>
        <taxon>Oryzoideae</taxon>
        <taxon>Oryzeae</taxon>
        <taxon>Oryzinae</taxon>
        <taxon>Oryza</taxon>
        <taxon>Oryza meyeriana</taxon>
    </lineage>
</organism>
<feature type="region of interest" description="Disordered" evidence="1">
    <location>
        <begin position="1"/>
        <end position="94"/>
    </location>
</feature>
<dbReference type="AlphaFoldDB" id="A0A6G1DJP2"/>
<accession>A0A6G1DJP2</accession>
<keyword evidence="2" id="KW-1133">Transmembrane helix</keyword>
<dbReference type="PANTHER" id="PTHR35465">
    <property type="entry name" value="CAVEOLIN-1 PROTEIN"/>
    <property type="match status" value="1"/>
</dbReference>
<sequence>MRRSTCFSPLSPEKAESQIKNGPYFRPIHVYGPAFRPTKQGPTNRPYDGPMLTSTKAAGSSDSSPSPPGRLDHLRKPAPTRREPAGMPPPPPPPLPAPCLLLRRLLLLTQLLFLSTLLLSSASSLEEGRVLTVGEELKGETMPLRHGRRVYRLHGMRPSAWYEVKISYPASIPSSFSIRPVEDPHSLEDWGSKNRRLLNTEKIIFKAESSRPVYVLVTVEPEGVVAKPNVPERELVMFNIVCDELMLGIPHFAWWVGIGSLFCIALASVAPCILPLHKLLNYEATELNDDDAAKLS</sequence>
<evidence type="ECO:0000313" key="3">
    <source>
        <dbReference type="EMBL" id="KAF0912687.1"/>
    </source>
</evidence>